<comment type="caution">
    <text evidence="2">The sequence shown here is derived from an EMBL/GenBank/DDBJ whole genome shotgun (WGS) entry which is preliminary data.</text>
</comment>
<protein>
    <submittedName>
        <fullName evidence="2">Uncharacterized protein</fullName>
    </submittedName>
</protein>
<sequence length="146" mass="15337">MKPTKRAAPAAPSWRRMQRNPQGQQPAPPDACKLRLQRSTPPHSWLPFLQVAPPHTGRQAPGQSTDLTWLRSKGFGGGVAKSWVCSCVSPRDSPSPHPPEPPERGGGRAGWGSSGRGAACPPPSPGGWAGGPGCSQPSWVCHTPGM</sequence>
<name>A0A7J7U5D0_MYOMY</name>
<accession>A0A7J7U5D0</accession>
<feature type="region of interest" description="Disordered" evidence="1">
    <location>
        <begin position="88"/>
        <end position="136"/>
    </location>
</feature>
<dbReference type="Proteomes" id="UP000527355">
    <property type="component" value="Unassembled WGS sequence"/>
</dbReference>
<evidence type="ECO:0000256" key="1">
    <source>
        <dbReference type="SAM" id="MobiDB-lite"/>
    </source>
</evidence>
<proteinExistence type="predicted"/>
<reference evidence="2 3" key="1">
    <citation type="journal article" date="2020" name="Nature">
        <title>Six reference-quality genomes reveal evolution of bat adaptations.</title>
        <authorList>
            <person name="Jebb D."/>
            <person name="Huang Z."/>
            <person name="Pippel M."/>
            <person name="Hughes G.M."/>
            <person name="Lavrichenko K."/>
            <person name="Devanna P."/>
            <person name="Winkler S."/>
            <person name="Jermiin L.S."/>
            <person name="Skirmuntt E.C."/>
            <person name="Katzourakis A."/>
            <person name="Burkitt-Gray L."/>
            <person name="Ray D.A."/>
            <person name="Sullivan K.A.M."/>
            <person name="Roscito J.G."/>
            <person name="Kirilenko B.M."/>
            <person name="Davalos L.M."/>
            <person name="Corthals A.P."/>
            <person name="Power M.L."/>
            <person name="Jones G."/>
            <person name="Ransome R.D."/>
            <person name="Dechmann D.K.N."/>
            <person name="Locatelli A.G."/>
            <person name="Puechmaille S.J."/>
            <person name="Fedrigo O."/>
            <person name="Jarvis E.D."/>
            <person name="Hiller M."/>
            <person name="Vernes S.C."/>
            <person name="Myers E.W."/>
            <person name="Teeling E.C."/>
        </authorList>
    </citation>
    <scope>NUCLEOTIDE SEQUENCE [LARGE SCALE GENOMIC DNA]</scope>
    <source>
        <strain evidence="2">MMyoMyo1</strain>
        <tissue evidence="2">Flight muscle</tissue>
    </source>
</reference>
<feature type="region of interest" description="Disordered" evidence="1">
    <location>
        <begin position="1"/>
        <end position="65"/>
    </location>
</feature>
<evidence type="ECO:0000313" key="3">
    <source>
        <dbReference type="Proteomes" id="UP000527355"/>
    </source>
</evidence>
<keyword evidence="3" id="KW-1185">Reference proteome</keyword>
<evidence type="ECO:0000313" key="2">
    <source>
        <dbReference type="EMBL" id="KAF6308022.1"/>
    </source>
</evidence>
<organism evidence="2 3">
    <name type="scientific">Myotis myotis</name>
    <name type="common">Greater mouse-eared bat</name>
    <name type="synonym">Vespertilio myotis</name>
    <dbReference type="NCBI Taxonomy" id="51298"/>
    <lineage>
        <taxon>Eukaryota</taxon>
        <taxon>Metazoa</taxon>
        <taxon>Chordata</taxon>
        <taxon>Craniata</taxon>
        <taxon>Vertebrata</taxon>
        <taxon>Euteleostomi</taxon>
        <taxon>Mammalia</taxon>
        <taxon>Eutheria</taxon>
        <taxon>Laurasiatheria</taxon>
        <taxon>Chiroptera</taxon>
        <taxon>Yangochiroptera</taxon>
        <taxon>Vespertilionidae</taxon>
        <taxon>Myotis</taxon>
    </lineage>
</organism>
<dbReference type="AlphaFoldDB" id="A0A7J7U5D0"/>
<gene>
    <name evidence="2" type="ORF">mMyoMyo1_008815</name>
</gene>
<dbReference type="EMBL" id="JABWUV010000014">
    <property type="protein sequence ID" value="KAF6308022.1"/>
    <property type="molecule type" value="Genomic_DNA"/>
</dbReference>